<dbReference type="NCBIfam" id="NF008402">
    <property type="entry name" value="PRK11202.1"/>
    <property type="match status" value="1"/>
</dbReference>
<organism evidence="4 5">
    <name type="scientific">Candidatus Dechloromonas phosphorivorans</name>
    <dbReference type="NCBI Taxonomy" id="2899244"/>
    <lineage>
        <taxon>Bacteria</taxon>
        <taxon>Pseudomonadati</taxon>
        <taxon>Pseudomonadota</taxon>
        <taxon>Betaproteobacteria</taxon>
        <taxon>Rhodocyclales</taxon>
        <taxon>Azonexaceae</taxon>
        <taxon>Dechloromonas</taxon>
    </lineage>
</organism>
<dbReference type="Proteomes" id="UP000739411">
    <property type="component" value="Unassembled WGS sequence"/>
</dbReference>
<keyword evidence="1 2" id="KW-0238">DNA-binding</keyword>
<dbReference type="Pfam" id="PF00440">
    <property type="entry name" value="TetR_N"/>
    <property type="match status" value="1"/>
</dbReference>
<evidence type="ECO:0000259" key="3">
    <source>
        <dbReference type="PROSITE" id="PS50977"/>
    </source>
</evidence>
<dbReference type="GO" id="GO:0003677">
    <property type="term" value="F:DNA binding"/>
    <property type="evidence" value="ECO:0007669"/>
    <property type="project" value="UniProtKB-UniRule"/>
</dbReference>
<protein>
    <submittedName>
        <fullName evidence="4">HTH-type transcriptional repressor FabR</fullName>
    </submittedName>
</protein>
<dbReference type="PROSITE" id="PS50977">
    <property type="entry name" value="HTH_TETR_2"/>
    <property type="match status" value="1"/>
</dbReference>
<dbReference type="InterPro" id="IPR009057">
    <property type="entry name" value="Homeodomain-like_sf"/>
</dbReference>
<name>A0A935N222_9RHOO</name>
<gene>
    <name evidence="4" type="primary">fabR</name>
    <name evidence="4" type="ORF">IPJ38_10915</name>
</gene>
<dbReference type="SUPFAM" id="SSF46689">
    <property type="entry name" value="Homeodomain-like"/>
    <property type="match status" value="1"/>
</dbReference>
<evidence type="ECO:0000313" key="4">
    <source>
        <dbReference type="EMBL" id="MBK7415535.1"/>
    </source>
</evidence>
<dbReference type="Gene3D" id="1.10.10.60">
    <property type="entry name" value="Homeodomain-like"/>
    <property type="match status" value="1"/>
</dbReference>
<dbReference type="EMBL" id="JADJMS010000021">
    <property type="protein sequence ID" value="MBK7415535.1"/>
    <property type="molecule type" value="Genomic_DNA"/>
</dbReference>
<feature type="DNA-binding region" description="H-T-H motif" evidence="2">
    <location>
        <begin position="42"/>
        <end position="61"/>
    </location>
</feature>
<dbReference type="PANTHER" id="PTHR47752:SF1">
    <property type="entry name" value="HTH-TYPE TRANSCRIPTIONAL REPRESSOR FABR"/>
    <property type="match status" value="1"/>
</dbReference>
<dbReference type="PANTHER" id="PTHR47752">
    <property type="entry name" value="HTH-TYPE TRANSCRIPTIONAL REPRESSOR FABR"/>
    <property type="match status" value="1"/>
</dbReference>
<reference evidence="4 5" key="1">
    <citation type="submission" date="2020-10" db="EMBL/GenBank/DDBJ databases">
        <title>Connecting structure to function with the recovery of over 1000 high-quality activated sludge metagenome-assembled genomes encoding full-length rRNA genes using long-read sequencing.</title>
        <authorList>
            <person name="Singleton C.M."/>
            <person name="Petriglieri F."/>
            <person name="Kristensen J.M."/>
            <person name="Kirkegaard R.H."/>
            <person name="Michaelsen T.Y."/>
            <person name="Andersen M.H."/>
            <person name="Karst S.M."/>
            <person name="Dueholm M.S."/>
            <person name="Nielsen P.H."/>
            <person name="Albertsen M."/>
        </authorList>
    </citation>
    <scope>NUCLEOTIDE SEQUENCE [LARGE SCALE GENOMIC DNA]</scope>
    <source>
        <strain evidence="4">EsbW_18-Q3-R4-48_BATAC.463</strain>
    </source>
</reference>
<dbReference type="InterPro" id="IPR001647">
    <property type="entry name" value="HTH_TetR"/>
</dbReference>
<sequence>MSSIPAKKSLVSPGRKPMISREDIIAAALKLLGPSRSVSTLSLREVAREAGIAPNSFYRHFRDMDELAVALIDMAGESLRQIIGDARQRATLEVSVVQSCTDAFMEQLRADDRLLHILLREGTVGSDAFKRAVERQLSFFEEELGQDLIRLAALKGSGLCQPALTAKAITRLVFTMGATVLDLPRDKQDELAAQIVKMVRMIIAGTQTLAAIGAKKTD</sequence>
<comment type="caution">
    <text evidence="4">The sequence shown here is derived from an EMBL/GenBank/DDBJ whole genome shotgun (WGS) entry which is preliminary data.</text>
</comment>
<dbReference type="Gene3D" id="1.10.357.10">
    <property type="entry name" value="Tetracycline Repressor, domain 2"/>
    <property type="match status" value="1"/>
</dbReference>
<feature type="domain" description="HTH tetR-type" evidence="3">
    <location>
        <begin position="18"/>
        <end position="79"/>
    </location>
</feature>
<evidence type="ECO:0000313" key="5">
    <source>
        <dbReference type="Proteomes" id="UP000739411"/>
    </source>
</evidence>
<proteinExistence type="predicted"/>
<accession>A0A935N222</accession>
<dbReference type="AlphaFoldDB" id="A0A935N222"/>
<dbReference type="InterPro" id="IPR050692">
    <property type="entry name" value="HTH_transcr_repressor_FabR"/>
</dbReference>
<evidence type="ECO:0000256" key="2">
    <source>
        <dbReference type="PROSITE-ProRule" id="PRU00335"/>
    </source>
</evidence>
<evidence type="ECO:0000256" key="1">
    <source>
        <dbReference type="ARBA" id="ARBA00023125"/>
    </source>
</evidence>